<dbReference type="Pfam" id="PF03773">
    <property type="entry name" value="ArsP_1"/>
    <property type="match status" value="1"/>
</dbReference>
<feature type="transmembrane region" description="Helical" evidence="7">
    <location>
        <begin position="296"/>
        <end position="318"/>
    </location>
</feature>
<feature type="transmembrane region" description="Helical" evidence="7">
    <location>
        <begin position="251"/>
        <end position="275"/>
    </location>
</feature>
<dbReference type="PANTHER" id="PTHR34184">
    <property type="entry name" value="UPF0718 PROTEIN YCGR"/>
    <property type="match status" value="1"/>
</dbReference>
<dbReference type="AlphaFoldDB" id="A0A7Z0HZ86"/>
<feature type="transmembrane region" description="Helical" evidence="7">
    <location>
        <begin position="109"/>
        <end position="131"/>
    </location>
</feature>
<evidence type="ECO:0000256" key="7">
    <source>
        <dbReference type="SAM" id="Phobius"/>
    </source>
</evidence>
<protein>
    <submittedName>
        <fullName evidence="8">Permease</fullName>
    </submittedName>
</protein>
<accession>A0A7Z0HZ86</accession>
<dbReference type="InterPro" id="IPR005524">
    <property type="entry name" value="DUF318"/>
</dbReference>
<feature type="transmembrane region" description="Helical" evidence="7">
    <location>
        <begin position="324"/>
        <end position="345"/>
    </location>
</feature>
<proteinExistence type="inferred from homology"/>
<gene>
    <name evidence="8" type="ORF">HUK65_08455</name>
</gene>
<keyword evidence="5 7" id="KW-1133">Transmembrane helix</keyword>
<comment type="similarity">
    <text evidence="2">Belongs to the UPF0718 family.</text>
</comment>
<dbReference type="InterPro" id="IPR052923">
    <property type="entry name" value="UPF0718"/>
</dbReference>
<feature type="transmembrane region" description="Helical" evidence="7">
    <location>
        <begin position="82"/>
        <end position="103"/>
    </location>
</feature>
<feature type="transmembrane region" description="Helical" evidence="7">
    <location>
        <begin position="224"/>
        <end position="245"/>
    </location>
</feature>
<dbReference type="GO" id="GO:0005886">
    <property type="term" value="C:plasma membrane"/>
    <property type="evidence" value="ECO:0007669"/>
    <property type="project" value="UniProtKB-SubCell"/>
</dbReference>
<sequence>MTDVNIASHPRLAAARIWKQQKPWLAVLAILAVLTTIDAGQAIETAGFAAAQLVSIAPFLLAAIAVAAWAGATGADHLIARAFTGAPATMIAMGALVGALSPFCSCGVIPLIAALLAIGVPLAPVMAFWLASPLMDPSMFVLTSGVLGVEFALAKTVAAIGMGLLGGSVVHLAQRAGALGDPLREGIGDGGCGGARLRAPQAPVWRFWQDPSRRQRFGREGLRTLLFLAKWLTLAFVLESLMLTYVPAETITALLGGTGVMPILTATFVGVPAYFNGYAALPLVGGLMTQGMAPGAAMAFLVAGGVTSLPAAIAVWALVRTHVFALYVAVSLGGAFVVGMGFQAFSML</sequence>
<evidence type="ECO:0000256" key="3">
    <source>
        <dbReference type="ARBA" id="ARBA00022475"/>
    </source>
</evidence>
<organism evidence="8 9">
    <name type="scientific">Rhabdonatronobacter sediminivivens</name>
    <dbReference type="NCBI Taxonomy" id="2743469"/>
    <lineage>
        <taxon>Bacteria</taxon>
        <taxon>Pseudomonadati</taxon>
        <taxon>Pseudomonadota</taxon>
        <taxon>Alphaproteobacteria</taxon>
        <taxon>Rhodobacterales</taxon>
        <taxon>Paracoccaceae</taxon>
        <taxon>Rhabdonatronobacter</taxon>
    </lineage>
</organism>
<dbReference type="Proteomes" id="UP000529417">
    <property type="component" value="Unassembled WGS sequence"/>
</dbReference>
<evidence type="ECO:0000256" key="2">
    <source>
        <dbReference type="ARBA" id="ARBA00006386"/>
    </source>
</evidence>
<dbReference type="RefSeq" id="WP_179905728.1">
    <property type="nucleotide sequence ID" value="NZ_JACBXS010000014.1"/>
</dbReference>
<keyword evidence="3" id="KW-1003">Cell membrane</keyword>
<keyword evidence="9" id="KW-1185">Reference proteome</keyword>
<reference evidence="8 9" key="1">
    <citation type="journal article" date="2000" name="Arch. Microbiol.">
        <title>Rhodobaca bogoriensis gen. nov. and sp. nov., an alkaliphilic purple nonsulfur bacterium from African Rift Valley soda lakes.</title>
        <authorList>
            <person name="Milford A.D."/>
            <person name="Achenbach L.A."/>
            <person name="Jung D.O."/>
            <person name="Madigan M.T."/>
        </authorList>
    </citation>
    <scope>NUCLEOTIDE SEQUENCE [LARGE SCALE GENOMIC DNA]</scope>
    <source>
        <strain evidence="8 9">2376</strain>
    </source>
</reference>
<evidence type="ECO:0000313" key="8">
    <source>
        <dbReference type="EMBL" id="NYS25023.1"/>
    </source>
</evidence>
<evidence type="ECO:0000256" key="5">
    <source>
        <dbReference type="ARBA" id="ARBA00022989"/>
    </source>
</evidence>
<comment type="caution">
    <text evidence="8">The sequence shown here is derived from an EMBL/GenBank/DDBJ whole genome shotgun (WGS) entry which is preliminary data.</text>
</comment>
<evidence type="ECO:0000256" key="6">
    <source>
        <dbReference type="ARBA" id="ARBA00023136"/>
    </source>
</evidence>
<keyword evidence="6 7" id="KW-0472">Membrane</keyword>
<keyword evidence="4 7" id="KW-0812">Transmembrane</keyword>
<dbReference type="PANTHER" id="PTHR34184:SF4">
    <property type="entry name" value="UPF0718 PROTEIN YCGR"/>
    <property type="match status" value="1"/>
</dbReference>
<evidence type="ECO:0000256" key="1">
    <source>
        <dbReference type="ARBA" id="ARBA00004651"/>
    </source>
</evidence>
<name>A0A7Z0HZ86_9RHOB</name>
<feature type="transmembrane region" description="Helical" evidence="7">
    <location>
        <begin position="49"/>
        <end position="70"/>
    </location>
</feature>
<dbReference type="EMBL" id="JACBXS010000014">
    <property type="protein sequence ID" value="NYS25023.1"/>
    <property type="molecule type" value="Genomic_DNA"/>
</dbReference>
<comment type="subcellular location">
    <subcellularLocation>
        <location evidence="1">Cell membrane</location>
        <topology evidence="1">Multi-pass membrane protein</topology>
    </subcellularLocation>
</comment>
<evidence type="ECO:0000313" key="9">
    <source>
        <dbReference type="Proteomes" id="UP000529417"/>
    </source>
</evidence>
<evidence type="ECO:0000256" key="4">
    <source>
        <dbReference type="ARBA" id="ARBA00022692"/>
    </source>
</evidence>